<evidence type="ECO:0000256" key="1">
    <source>
        <dbReference type="SAM" id="SignalP"/>
    </source>
</evidence>
<dbReference type="AlphaFoldDB" id="A0A9Q3HQL1"/>
<evidence type="ECO:0000313" key="2">
    <source>
        <dbReference type="EMBL" id="MBW0511599.1"/>
    </source>
</evidence>
<dbReference type="Proteomes" id="UP000765509">
    <property type="component" value="Unassembled WGS sequence"/>
</dbReference>
<gene>
    <name evidence="2" type="ORF">O181_051314</name>
</gene>
<keyword evidence="3" id="KW-1185">Reference proteome</keyword>
<organism evidence="2 3">
    <name type="scientific">Austropuccinia psidii MF-1</name>
    <dbReference type="NCBI Taxonomy" id="1389203"/>
    <lineage>
        <taxon>Eukaryota</taxon>
        <taxon>Fungi</taxon>
        <taxon>Dikarya</taxon>
        <taxon>Basidiomycota</taxon>
        <taxon>Pucciniomycotina</taxon>
        <taxon>Pucciniomycetes</taxon>
        <taxon>Pucciniales</taxon>
        <taxon>Sphaerophragmiaceae</taxon>
        <taxon>Austropuccinia</taxon>
    </lineage>
</organism>
<accession>A0A9Q3HQL1</accession>
<evidence type="ECO:0000313" key="3">
    <source>
        <dbReference type="Proteomes" id="UP000765509"/>
    </source>
</evidence>
<proteinExistence type="predicted"/>
<sequence length="169" mass="18629">MFLHAFLILTLHLHRCHVESRTFMQPQYVCLNDKGVGLLYAGGYYSNLNDNNAKINPDGNCQCSKENKFSCKTSPSKTNQLPQGQLTCGNEFGCPEELKDITYICNSGFPIAVLHSDGGILGRGSLKADGKCQCNRTVLTCNKEPTGKNTLELWDSKTCGTQHDCGEEM</sequence>
<protein>
    <submittedName>
        <fullName evidence="2">Uncharacterized protein</fullName>
    </submittedName>
</protein>
<reference evidence="2" key="1">
    <citation type="submission" date="2021-03" db="EMBL/GenBank/DDBJ databases">
        <title>Draft genome sequence of rust myrtle Austropuccinia psidii MF-1, a brazilian biotype.</title>
        <authorList>
            <person name="Quecine M.C."/>
            <person name="Pachon D.M.R."/>
            <person name="Bonatelli M.L."/>
            <person name="Correr F.H."/>
            <person name="Franceschini L.M."/>
            <person name="Leite T.F."/>
            <person name="Margarido G.R.A."/>
            <person name="Almeida C.A."/>
            <person name="Ferrarezi J.A."/>
            <person name="Labate C.A."/>
        </authorList>
    </citation>
    <scope>NUCLEOTIDE SEQUENCE</scope>
    <source>
        <strain evidence="2">MF-1</strain>
    </source>
</reference>
<name>A0A9Q3HQL1_9BASI</name>
<dbReference type="EMBL" id="AVOT02022279">
    <property type="protein sequence ID" value="MBW0511599.1"/>
    <property type="molecule type" value="Genomic_DNA"/>
</dbReference>
<comment type="caution">
    <text evidence="2">The sequence shown here is derived from an EMBL/GenBank/DDBJ whole genome shotgun (WGS) entry which is preliminary data.</text>
</comment>
<feature type="signal peptide" evidence="1">
    <location>
        <begin position="1"/>
        <end position="18"/>
    </location>
</feature>
<keyword evidence="1" id="KW-0732">Signal</keyword>
<feature type="chain" id="PRO_5040490574" evidence="1">
    <location>
        <begin position="19"/>
        <end position="169"/>
    </location>
</feature>